<proteinExistence type="predicted"/>
<evidence type="ECO:0000313" key="3">
    <source>
        <dbReference type="EMBL" id="GHH76180.1"/>
    </source>
</evidence>
<feature type="compositionally biased region" description="Pro residues" evidence="1">
    <location>
        <begin position="427"/>
        <end position="456"/>
    </location>
</feature>
<feature type="transmembrane region" description="Helical" evidence="2">
    <location>
        <begin position="313"/>
        <end position="334"/>
    </location>
</feature>
<feature type="region of interest" description="Disordered" evidence="1">
    <location>
        <begin position="408"/>
        <end position="456"/>
    </location>
</feature>
<feature type="transmembrane region" description="Helical" evidence="2">
    <location>
        <begin position="217"/>
        <end position="242"/>
    </location>
</feature>
<dbReference type="PANTHER" id="PTHR30221:SF1">
    <property type="entry name" value="SMALL-CONDUCTANCE MECHANOSENSITIVE CHANNEL"/>
    <property type="match status" value="1"/>
</dbReference>
<dbReference type="InterPro" id="IPR008910">
    <property type="entry name" value="MSC_TM_helix"/>
</dbReference>
<dbReference type="AlphaFoldDB" id="A0A919KWL0"/>
<evidence type="ECO:0000256" key="1">
    <source>
        <dbReference type="SAM" id="MobiDB-lite"/>
    </source>
</evidence>
<dbReference type="EMBL" id="BNAS01000005">
    <property type="protein sequence ID" value="GHH76180.1"/>
    <property type="molecule type" value="Genomic_DNA"/>
</dbReference>
<comment type="caution">
    <text evidence="3">The sequence shown here is derived from an EMBL/GenBank/DDBJ whole genome shotgun (WGS) entry which is preliminary data.</text>
</comment>
<name>A0A919KWL0_9MICO</name>
<feature type="compositionally biased region" description="Polar residues" evidence="1">
    <location>
        <begin position="413"/>
        <end position="422"/>
    </location>
</feature>
<reference evidence="3" key="1">
    <citation type="journal article" date="2014" name="Int. J. Syst. Evol. Microbiol.">
        <title>Complete genome sequence of Corynebacterium casei LMG S-19264T (=DSM 44701T), isolated from a smear-ripened cheese.</title>
        <authorList>
            <consortium name="US DOE Joint Genome Institute (JGI-PGF)"/>
            <person name="Walter F."/>
            <person name="Albersmeier A."/>
            <person name="Kalinowski J."/>
            <person name="Ruckert C."/>
        </authorList>
    </citation>
    <scope>NUCLEOTIDE SEQUENCE</scope>
    <source>
        <strain evidence="3">CGMCC 4.7398</strain>
    </source>
</reference>
<evidence type="ECO:0000313" key="4">
    <source>
        <dbReference type="Proteomes" id="UP000627369"/>
    </source>
</evidence>
<reference evidence="3" key="2">
    <citation type="submission" date="2020-09" db="EMBL/GenBank/DDBJ databases">
        <authorList>
            <person name="Sun Q."/>
            <person name="Zhou Y."/>
        </authorList>
    </citation>
    <scope>NUCLEOTIDE SEQUENCE</scope>
    <source>
        <strain evidence="3">CGMCC 4.7398</strain>
    </source>
</reference>
<feature type="transmembrane region" description="Helical" evidence="2">
    <location>
        <begin position="57"/>
        <end position="80"/>
    </location>
</feature>
<protein>
    <submittedName>
        <fullName evidence="3">Uncharacterized protein</fullName>
    </submittedName>
</protein>
<feature type="transmembrane region" description="Helical" evidence="2">
    <location>
        <begin position="100"/>
        <end position="118"/>
    </location>
</feature>
<feature type="transmembrane region" description="Helical" evidence="2">
    <location>
        <begin position="281"/>
        <end position="301"/>
    </location>
</feature>
<dbReference type="RefSeq" id="WP_189670485.1">
    <property type="nucleotide sequence ID" value="NZ_BNAS01000005.1"/>
</dbReference>
<dbReference type="Proteomes" id="UP000627369">
    <property type="component" value="Unassembled WGS sequence"/>
</dbReference>
<feature type="transmembrane region" description="Helical" evidence="2">
    <location>
        <begin position="369"/>
        <end position="391"/>
    </location>
</feature>
<keyword evidence="4" id="KW-1185">Reference proteome</keyword>
<organism evidence="3 4">
    <name type="scientific">Promicromonospora soli</name>
    <dbReference type="NCBI Taxonomy" id="2035533"/>
    <lineage>
        <taxon>Bacteria</taxon>
        <taxon>Bacillati</taxon>
        <taxon>Actinomycetota</taxon>
        <taxon>Actinomycetes</taxon>
        <taxon>Micrococcales</taxon>
        <taxon>Promicromonosporaceae</taxon>
        <taxon>Promicromonospora</taxon>
    </lineage>
</organism>
<dbReference type="NCBIfam" id="NF033912">
    <property type="entry name" value="msc"/>
    <property type="match status" value="1"/>
</dbReference>
<dbReference type="InterPro" id="IPR045275">
    <property type="entry name" value="MscS_archaea/bacteria_type"/>
</dbReference>
<accession>A0A919KWL0</accession>
<feature type="transmembrane region" description="Helical" evidence="2">
    <location>
        <begin position="184"/>
        <end position="205"/>
    </location>
</feature>
<evidence type="ECO:0000256" key="2">
    <source>
        <dbReference type="SAM" id="Phobius"/>
    </source>
</evidence>
<dbReference type="Pfam" id="PF05552">
    <property type="entry name" value="MS_channel_1st_1"/>
    <property type="match status" value="2"/>
</dbReference>
<keyword evidence="2" id="KW-1133">Transmembrane helix</keyword>
<dbReference type="PANTHER" id="PTHR30221">
    <property type="entry name" value="SMALL-CONDUCTANCE MECHANOSENSITIVE CHANNEL"/>
    <property type="match status" value="1"/>
</dbReference>
<dbReference type="GO" id="GO:0008381">
    <property type="term" value="F:mechanosensitive monoatomic ion channel activity"/>
    <property type="evidence" value="ECO:0007669"/>
    <property type="project" value="InterPro"/>
</dbReference>
<sequence>MDIAEDYDWAGILGTVLIVILILVVTWIVARLVRWAVAKLVARIGFLQREGADGRAVGNSIGQIVALLIWLFGLIAVLQVLQLEQVLGPLQGMLETIMDYLPNIIGAAVVFFIGYLIAKIVKQILVAALGAVNFARVFGRARSAAARTTGTEESTVDPVTGEYTTTESATELEDRETNARIGSVVANLVFAVIIVVVAIAALQVLGISAISDPATEMLTLILEAIPAIIAALIILAIGYLIAKFVGDLLESTLQGIGTDRAARDIGVSTGRVSPSTIIGKIAQVAVMVFFAIMAAQLLGFGEITDILNEVLGLAGRVLFGGAIIAAGFFLANLVSRAIGSSTAATIVRYATIVLFVFIGLQYMGLADSIINLAFGSIVVGAALAAALAYGLGGRDVAHRSLERLERRIEASPASPSMSTGAHTTTPPTTPPPTTPPPTTPPPTTPPTPPPPRGPAY</sequence>
<keyword evidence="2" id="KW-0812">Transmembrane</keyword>
<feature type="transmembrane region" description="Helical" evidence="2">
    <location>
        <begin position="346"/>
        <end position="363"/>
    </location>
</feature>
<dbReference type="Gene3D" id="1.10.287.1260">
    <property type="match status" value="1"/>
</dbReference>
<feature type="transmembrane region" description="Helical" evidence="2">
    <location>
        <begin position="12"/>
        <end position="37"/>
    </location>
</feature>
<gene>
    <name evidence="3" type="ORF">GCM10017772_34150</name>
</gene>
<keyword evidence="2" id="KW-0472">Membrane</keyword>